<proteinExistence type="predicted"/>
<reference evidence="1 2" key="1">
    <citation type="journal article" date="2021" name="ISME Commun">
        <title>Automated analysis of genomic sequences facilitates high-throughput and comprehensive description of bacteria.</title>
        <authorList>
            <person name="Hitch T.C.A."/>
        </authorList>
    </citation>
    <scope>NUCLEOTIDE SEQUENCE [LARGE SCALE GENOMIC DNA]</scope>
    <source>
        <strain evidence="1 2">Sanger_109</strain>
    </source>
</reference>
<comment type="caution">
    <text evidence="1">The sequence shown here is derived from an EMBL/GenBank/DDBJ whole genome shotgun (WGS) entry which is preliminary data.</text>
</comment>
<protein>
    <submittedName>
        <fullName evidence="1">DUF2284 domain-containing protein</fullName>
    </submittedName>
</protein>
<name>A0ABT2TIA4_9FIRM</name>
<sequence>MNDFETFLTANSSALGIHQYGFLETSQLSFSEGVRSLCEMNACGHYNTTWVCPPGVGTYEECRDRIMKYSHVFVFSSKHDLEDSYDFDGMMAGKDRHNEICEAVLKQFRNFYPKDCLILAGEGCSRCAKCTYPDSPCRFPDQAYPSIESYGVEVNRVAATTGINYINGANTVTYFGCICFDKV</sequence>
<dbReference type="EMBL" id="JAOQJQ010000002">
    <property type="protein sequence ID" value="MCU6761886.1"/>
    <property type="molecule type" value="Genomic_DNA"/>
</dbReference>
<accession>A0ABT2TIA4</accession>
<organism evidence="1 2">
    <name type="scientific">Brotonthovivens ammoniilytica</name>
    <dbReference type="NCBI Taxonomy" id="2981725"/>
    <lineage>
        <taxon>Bacteria</taxon>
        <taxon>Bacillati</taxon>
        <taxon>Bacillota</taxon>
        <taxon>Clostridia</taxon>
        <taxon>Lachnospirales</taxon>
        <taxon>Lachnospiraceae</taxon>
        <taxon>Brotonthovivens</taxon>
    </lineage>
</organism>
<evidence type="ECO:0000313" key="1">
    <source>
        <dbReference type="EMBL" id="MCU6761886.1"/>
    </source>
</evidence>
<dbReference type="InterPro" id="IPR019271">
    <property type="entry name" value="DUF2284_metal-binding"/>
</dbReference>
<dbReference type="Pfam" id="PF10050">
    <property type="entry name" value="DUF2284"/>
    <property type="match status" value="1"/>
</dbReference>
<keyword evidence="2" id="KW-1185">Reference proteome</keyword>
<dbReference type="Proteomes" id="UP001652442">
    <property type="component" value="Unassembled WGS sequence"/>
</dbReference>
<evidence type="ECO:0000313" key="2">
    <source>
        <dbReference type="Proteomes" id="UP001652442"/>
    </source>
</evidence>
<gene>
    <name evidence="1" type="ORF">OCV88_05960</name>
</gene>
<dbReference type="RefSeq" id="WP_262590807.1">
    <property type="nucleotide sequence ID" value="NZ_JAOQJQ010000002.1"/>
</dbReference>